<dbReference type="Gene3D" id="1.10.357.10">
    <property type="entry name" value="Tetracycline Repressor, domain 2"/>
    <property type="match status" value="1"/>
</dbReference>
<keyword evidence="7" id="KW-1185">Reference proteome</keyword>
<dbReference type="GO" id="GO:0000976">
    <property type="term" value="F:transcription cis-regulatory region binding"/>
    <property type="evidence" value="ECO:0007669"/>
    <property type="project" value="TreeGrafter"/>
</dbReference>
<keyword evidence="1" id="KW-0805">Transcription regulation</keyword>
<dbReference type="RefSeq" id="WP_038068271.1">
    <property type="nucleotide sequence ID" value="NZ_FOVB01000002.1"/>
</dbReference>
<evidence type="ECO:0000313" key="6">
    <source>
        <dbReference type="EMBL" id="KEP68633.1"/>
    </source>
</evidence>
<dbReference type="InterPro" id="IPR036271">
    <property type="entry name" value="Tet_transcr_reg_TetR-rel_C_sf"/>
</dbReference>
<dbReference type="eggNOG" id="COG1309">
    <property type="taxonomic scope" value="Bacteria"/>
</dbReference>
<evidence type="ECO:0000256" key="4">
    <source>
        <dbReference type="PROSITE-ProRule" id="PRU00335"/>
    </source>
</evidence>
<dbReference type="PANTHER" id="PTHR30055:SF220">
    <property type="entry name" value="TETR-FAMILY REGULATORY PROTEIN"/>
    <property type="match status" value="1"/>
</dbReference>
<dbReference type="OrthoDB" id="7056813at2"/>
<evidence type="ECO:0000259" key="5">
    <source>
        <dbReference type="PROSITE" id="PS50977"/>
    </source>
</evidence>
<protein>
    <submittedName>
        <fullName evidence="6">TetR family transcriptional regulator</fullName>
    </submittedName>
</protein>
<dbReference type="PANTHER" id="PTHR30055">
    <property type="entry name" value="HTH-TYPE TRANSCRIPTIONAL REGULATOR RUTR"/>
    <property type="match status" value="1"/>
</dbReference>
<dbReference type="GO" id="GO:0003700">
    <property type="term" value="F:DNA-binding transcription factor activity"/>
    <property type="evidence" value="ECO:0007669"/>
    <property type="project" value="TreeGrafter"/>
</dbReference>
<dbReference type="InterPro" id="IPR001647">
    <property type="entry name" value="HTH_TetR"/>
</dbReference>
<evidence type="ECO:0000256" key="3">
    <source>
        <dbReference type="ARBA" id="ARBA00023163"/>
    </source>
</evidence>
<proteinExistence type="predicted"/>
<dbReference type="STRING" id="1185766.SAMN05216224_102107"/>
<accession>A0A074THW2</accession>
<dbReference type="SUPFAM" id="SSF48498">
    <property type="entry name" value="Tetracyclin repressor-like, C-terminal domain"/>
    <property type="match status" value="1"/>
</dbReference>
<dbReference type="EMBL" id="JHEH01000027">
    <property type="protein sequence ID" value="KEP68633.1"/>
    <property type="molecule type" value="Genomic_DNA"/>
</dbReference>
<evidence type="ECO:0000256" key="2">
    <source>
        <dbReference type="ARBA" id="ARBA00023125"/>
    </source>
</evidence>
<keyword evidence="2 4" id="KW-0238">DNA-binding</keyword>
<dbReference type="InterPro" id="IPR009057">
    <property type="entry name" value="Homeodomain-like_sf"/>
</dbReference>
<reference evidence="6 7" key="1">
    <citation type="submission" date="2014-03" db="EMBL/GenBank/DDBJ databases">
        <title>The draft genome sequence of Thioclava dalianensis DLFJ1-1.</title>
        <authorList>
            <person name="Lai Q."/>
            <person name="Shao Z."/>
        </authorList>
    </citation>
    <scope>NUCLEOTIDE SEQUENCE [LARGE SCALE GENOMIC DNA]</scope>
    <source>
        <strain evidence="6 7">DLFJ1-1</strain>
    </source>
</reference>
<feature type="DNA-binding region" description="H-T-H motif" evidence="4">
    <location>
        <begin position="32"/>
        <end position="51"/>
    </location>
</feature>
<organism evidence="6 7">
    <name type="scientific">Thioclava dalianensis</name>
    <dbReference type="NCBI Taxonomy" id="1185766"/>
    <lineage>
        <taxon>Bacteria</taxon>
        <taxon>Pseudomonadati</taxon>
        <taxon>Pseudomonadota</taxon>
        <taxon>Alphaproteobacteria</taxon>
        <taxon>Rhodobacterales</taxon>
        <taxon>Paracoccaceae</taxon>
        <taxon>Thioclava</taxon>
    </lineage>
</organism>
<keyword evidence="3" id="KW-0804">Transcription</keyword>
<sequence length="173" mass="18489">MAERKYHHGNLRAALLAAARQALEANGPASLSLRALARAVGVAAPSVYNHFAGLEALTLALAREGFAELAAYLEGAGHDPLEVGLAYLAFARSNPGLYRLMFGEGRRDDSAEGEELRAQRKAAFAPILALVDSREMALHDWALVHGLASLVIDGQVPLGEDPEAQLRAILTQR</sequence>
<evidence type="ECO:0000256" key="1">
    <source>
        <dbReference type="ARBA" id="ARBA00023015"/>
    </source>
</evidence>
<dbReference type="InterPro" id="IPR050109">
    <property type="entry name" value="HTH-type_TetR-like_transc_reg"/>
</dbReference>
<feature type="domain" description="HTH tetR-type" evidence="5">
    <location>
        <begin position="9"/>
        <end position="69"/>
    </location>
</feature>
<name>A0A074THW2_9RHOB</name>
<dbReference type="Pfam" id="PF13305">
    <property type="entry name" value="TetR_C_33"/>
    <property type="match status" value="1"/>
</dbReference>
<dbReference type="Proteomes" id="UP000027725">
    <property type="component" value="Unassembled WGS sequence"/>
</dbReference>
<dbReference type="InterPro" id="IPR025996">
    <property type="entry name" value="MT1864/Rv1816-like_C"/>
</dbReference>
<evidence type="ECO:0000313" key="7">
    <source>
        <dbReference type="Proteomes" id="UP000027725"/>
    </source>
</evidence>
<gene>
    <name evidence="6" type="ORF">DL1_09495</name>
</gene>
<dbReference type="SUPFAM" id="SSF46689">
    <property type="entry name" value="Homeodomain-like"/>
    <property type="match status" value="1"/>
</dbReference>
<dbReference type="AlphaFoldDB" id="A0A074THW2"/>
<comment type="caution">
    <text evidence="6">The sequence shown here is derived from an EMBL/GenBank/DDBJ whole genome shotgun (WGS) entry which is preliminary data.</text>
</comment>
<dbReference type="Pfam" id="PF00440">
    <property type="entry name" value="TetR_N"/>
    <property type="match status" value="1"/>
</dbReference>
<dbReference type="PROSITE" id="PS50977">
    <property type="entry name" value="HTH_TETR_2"/>
    <property type="match status" value="1"/>
</dbReference>